<accession>A0ACB9ES77</accession>
<name>A0ACB9ES77_9ASTR</name>
<evidence type="ECO:0000313" key="1">
    <source>
        <dbReference type="EMBL" id="KAI3761292.1"/>
    </source>
</evidence>
<keyword evidence="2" id="KW-1185">Reference proteome</keyword>
<evidence type="ECO:0000313" key="2">
    <source>
        <dbReference type="Proteomes" id="UP001056120"/>
    </source>
</evidence>
<gene>
    <name evidence="1" type="ORF">L1987_51704</name>
</gene>
<comment type="caution">
    <text evidence="1">The sequence shown here is derived from an EMBL/GenBank/DDBJ whole genome shotgun (WGS) entry which is preliminary data.</text>
</comment>
<protein>
    <submittedName>
        <fullName evidence="1">Uncharacterized protein</fullName>
    </submittedName>
</protein>
<sequence>MSNSIQETDQEQMKKLSSVKNGGSSLTSLGYELKKGPKMTPKAKDTNNCFVVLDKVCKECGKGFQSWKALFGHMKCHSEKVLNNQTKYLNQDSWTSHSDDENSGVKSCRIKQSISRNKGNKRYIATSSISMNANNNNNNNNNNNRDSSNHASTSIVSGIEQDQESEVAMCLMMLSRDEGRWGNEIESSGHCKSSAFVRLTKIDGQKPVSNGSKIKKSVETKKSEVGSTGLEKIVIENDGLDDENELDFAKSEDSSKRKFECITCNKSFHSYQALGGHKASHKKLKEIQDSKTEGENTIEHKPLFHHENLFNGFSAKPSFNHQLTNFNLGVGSLKKTVVLGAHECPICLKVFSSGQALGGHKRSHMIAEAKLNQQTNMNLIEKANEPIREIRGFLDLNMLPDTMEEDMIMNRHWTDATNHESTTLLEETMSTCSSSGSSCFLEDDELLQFEARCKELRIEKDMLKQSSSELIRSLKSHARTLSETRSNDKKRIQDLEKELSNCSQEIDYLQDQLTTQDTEISHMTDYIQNLELKVKAKDDLDRIVRNLEQELKACKSENLDLMKKLEDKEHELYNSTLFIEKLEESISDIALDFQCDIESMKLDLMVMEHSFFEATKLQEEAAQEHRRMQELTKNYKSQIQNAQSVTRLVEENKELREKLNAFESNADSETKVKKSNGYEAQIHEYELLVNQLKEQLKAVKLKANEEAEELAQEMAELRYQLTGLLEEEYKKRACIEERALQRITELEAQIEKERRKTFADVRGLPNA</sequence>
<proteinExistence type="predicted"/>
<dbReference type="EMBL" id="CM042034">
    <property type="protein sequence ID" value="KAI3761292.1"/>
    <property type="molecule type" value="Genomic_DNA"/>
</dbReference>
<dbReference type="Proteomes" id="UP001056120">
    <property type="component" value="Linkage Group LG17"/>
</dbReference>
<organism evidence="1 2">
    <name type="scientific">Smallanthus sonchifolius</name>
    <dbReference type="NCBI Taxonomy" id="185202"/>
    <lineage>
        <taxon>Eukaryota</taxon>
        <taxon>Viridiplantae</taxon>
        <taxon>Streptophyta</taxon>
        <taxon>Embryophyta</taxon>
        <taxon>Tracheophyta</taxon>
        <taxon>Spermatophyta</taxon>
        <taxon>Magnoliopsida</taxon>
        <taxon>eudicotyledons</taxon>
        <taxon>Gunneridae</taxon>
        <taxon>Pentapetalae</taxon>
        <taxon>asterids</taxon>
        <taxon>campanulids</taxon>
        <taxon>Asterales</taxon>
        <taxon>Asteraceae</taxon>
        <taxon>Asteroideae</taxon>
        <taxon>Heliantheae alliance</taxon>
        <taxon>Millerieae</taxon>
        <taxon>Smallanthus</taxon>
    </lineage>
</organism>
<reference evidence="2" key="1">
    <citation type="journal article" date="2022" name="Mol. Ecol. Resour.">
        <title>The genomes of chicory, endive, great burdock and yacon provide insights into Asteraceae palaeo-polyploidization history and plant inulin production.</title>
        <authorList>
            <person name="Fan W."/>
            <person name="Wang S."/>
            <person name="Wang H."/>
            <person name="Wang A."/>
            <person name="Jiang F."/>
            <person name="Liu H."/>
            <person name="Zhao H."/>
            <person name="Xu D."/>
            <person name="Zhang Y."/>
        </authorList>
    </citation>
    <scope>NUCLEOTIDE SEQUENCE [LARGE SCALE GENOMIC DNA]</scope>
    <source>
        <strain evidence="2">cv. Yunnan</strain>
    </source>
</reference>
<reference evidence="1 2" key="2">
    <citation type="journal article" date="2022" name="Mol. Ecol. Resour.">
        <title>The genomes of chicory, endive, great burdock and yacon provide insights into Asteraceae paleo-polyploidization history and plant inulin production.</title>
        <authorList>
            <person name="Fan W."/>
            <person name="Wang S."/>
            <person name="Wang H."/>
            <person name="Wang A."/>
            <person name="Jiang F."/>
            <person name="Liu H."/>
            <person name="Zhao H."/>
            <person name="Xu D."/>
            <person name="Zhang Y."/>
        </authorList>
    </citation>
    <scope>NUCLEOTIDE SEQUENCE [LARGE SCALE GENOMIC DNA]</scope>
    <source>
        <strain evidence="2">cv. Yunnan</strain>
        <tissue evidence="1">Leaves</tissue>
    </source>
</reference>